<dbReference type="Proteomes" id="UP000887013">
    <property type="component" value="Unassembled WGS sequence"/>
</dbReference>
<dbReference type="EMBL" id="BMAW01024903">
    <property type="protein sequence ID" value="GFT90054.1"/>
    <property type="molecule type" value="Genomic_DNA"/>
</dbReference>
<dbReference type="AlphaFoldDB" id="A0A8X6PWQ0"/>
<organism evidence="1 2">
    <name type="scientific">Nephila pilipes</name>
    <name type="common">Giant wood spider</name>
    <name type="synonym">Nephila maculata</name>
    <dbReference type="NCBI Taxonomy" id="299642"/>
    <lineage>
        <taxon>Eukaryota</taxon>
        <taxon>Metazoa</taxon>
        <taxon>Ecdysozoa</taxon>
        <taxon>Arthropoda</taxon>
        <taxon>Chelicerata</taxon>
        <taxon>Arachnida</taxon>
        <taxon>Araneae</taxon>
        <taxon>Araneomorphae</taxon>
        <taxon>Entelegynae</taxon>
        <taxon>Araneoidea</taxon>
        <taxon>Nephilidae</taxon>
        <taxon>Nephila</taxon>
    </lineage>
</organism>
<gene>
    <name evidence="1" type="ORF">NPIL_443442</name>
</gene>
<name>A0A8X6PWQ0_NEPPI</name>
<accession>A0A8X6PWQ0</accession>
<reference evidence="1" key="1">
    <citation type="submission" date="2020-08" db="EMBL/GenBank/DDBJ databases">
        <title>Multicomponent nature underlies the extraordinary mechanical properties of spider dragline silk.</title>
        <authorList>
            <person name="Kono N."/>
            <person name="Nakamura H."/>
            <person name="Mori M."/>
            <person name="Yoshida Y."/>
            <person name="Ohtoshi R."/>
            <person name="Malay A.D."/>
            <person name="Moran D.A.P."/>
            <person name="Tomita M."/>
            <person name="Numata K."/>
            <person name="Arakawa K."/>
        </authorList>
    </citation>
    <scope>NUCLEOTIDE SEQUENCE</scope>
</reference>
<proteinExistence type="predicted"/>
<comment type="caution">
    <text evidence="1">The sequence shown here is derived from an EMBL/GenBank/DDBJ whole genome shotgun (WGS) entry which is preliminary data.</text>
</comment>
<evidence type="ECO:0000313" key="2">
    <source>
        <dbReference type="Proteomes" id="UP000887013"/>
    </source>
</evidence>
<evidence type="ECO:0000313" key="1">
    <source>
        <dbReference type="EMBL" id="GFT90054.1"/>
    </source>
</evidence>
<sequence length="172" mass="18763">MSLIKDKDHLPSACPSLFLCVGGEVRSDIVIAGSITILHLHFILSGTSNLEIFKKDILSFTGFPFSEDSEEWKEKINFVSKLPKKLLKGSLKYLSIPHSDDDEGKVLMTTLLMGLKFYAKVSDKLNGTKTSNNSCNIPDSISPKRGLGIIGILGQCRGGWECRVSEADQSGG</sequence>
<protein>
    <submittedName>
        <fullName evidence="1">Uncharacterized protein</fullName>
    </submittedName>
</protein>
<keyword evidence="2" id="KW-1185">Reference proteome</keyword>